<gene>
    <name evidence="11" type="ORF">BSL78_08774</name>
</gene>
<sequence>MEWREFQNSKAFISQSTVENVLRDFGVTGSVTNVQNLYLNQVFLIKVTSVDINDSMKMEKFVLKVLSSTFTKYADEIRAATGLMEMTYQCGLNEQSPLTNQQGDFITLQPLQKMKHSKLWAAPCSKVASIVPYPINYKVCCEGSAKDTSKDFITEDPAFFVIRVFSYSEGQPLSNILMESDGALFHFGEKLAKIHLALKDQTENKKLMEQRAKTYIWSLDQMPRIRDILHTVDDPLKRQLIETVIEDFKTNVLPIKEDLPKGFIHGDCTTRNVLLKTDSNSNWINSFVLLDFDDAVFSCLVYDVATAVTSILEEELTSRWSKVALFLKGYETQRSLTSKEKNVLYYCVTARIAQVLVGDQFMASSSDDHLPYILQSAGWKLLDEIMQ</sequence>
<keyword evidence="4" id="KW-0808">Transferase</keyword>
<dbReference type="InterPro" id="IPR011009">
    <property type="entry name" value="Kinase-like_dom_sf"/>
</dbReference>
<dbReference type="EC" id="2.7.1.81" evidence="8"/>
<keyword evidence="3" id="KW-0963">Cytoplasm</keyword>
<keyword evidence="5 11" id="KW-0418">Kinase</keyword>
<evidence type="ECO:0000256" key="5">
    <source>
        <dbReference type="ARBA" id="ARBA00022777"/>
    </source>
</evidence>
<evidence type="ECO:0000256" key="1">
    <source>
        <dbReference type="ARBA" id="ARBA00004496"/>
    </source>
</evidence>
<organism evidence="11 12">
    <name type="scientific">Stichopus japonicus</name>
    <name type="common">Sea cucumber</name>
    <dbReference type="NCBI Taxonomy" id="307972"/>
    <lineage>
        <taxon>Eukaryota</taxon>
        <taxon>Metazoa</taxon>
        <taxon>Echinodermata</taxon>
        <taxon>Eleutherozoa</taxon>
        <taxon>Echinozoa</taxon>
        <taxon>Holothuroidea</taxon>
        <taxon>Aspidochirotacea</taxon>
        <taxon>Aspidochirotida</taxon>
        <taxon>Stichopodidae</taxon>
        <taxon>Apostichopus</taxon>
    </lineage>
</organism>
<feature type="domain" description="Aminoglycoside phosphotransferase" evidence="10">
    <location>
        <begin position="161"/>
        <end position="321"/>
    </location>
</feature>
<evidence type="ECO:0000313" key="12">
    <source>
        <dbReference type="Proteomes" id="UP000230750"/>
    </source>
</evidence>
<dbReference type="InterPro" id="IPR050249">
    <property type="entry name" value="Pseudomonas-type_ThrB"/>
</dbReference>
<evidence type="ECO:0000256" key="2">
    <source>
        <dbReference type="ARBA" id="ARBA00006219"/>
    </source>
</evidence>
<keyword evidence="12" id="KW-1185">Reference proteome</keyword>
<dbReference type="Gene3D" id="3.90.1200.10">
    <property type="match status" value="1"/>
</dbReference>
<dbReference type="GO" id="GO:0005737">
    <property type="term" value="C:cytoplasm"/>
    <property type="evidence" value="ECO:0007669"/>
    <property type="project" value="UniProtKB-SubCell"/>
</dbReference>
<dbReference type="STRING" id="307972.A0A2G8L201"/>
<evidence type="ECO:0000259" key="10">
    <source>
        <dbReference type="Pfam" id="PF01636"/>
    </source>
</evidence>
<evidence type="ECO:0000256" key="8">
    <source>
        <dbReference type="ARBA" id="ARBA00038873"/>
    </source>
</evidence>
<name>A0A2G8L201_STIJA</name>
<evidence type="ECO:0000256" key="3">
    <source>
        <dbReference type="ARBA" id="ARBA00022490"/>
    </source>
</evidence>
<evidence type="ECO:0000313" key="11">
    <source>
        <dbReference type="EMBL" id="PIK54299.1"/>
    </source>
</evidence>
<evidence type="ECO:0000256" key="4">
    <source>
        <dbReference type="ARBA" id="ARBA00022679"/>
    </source>
</evidence>
<reference evidence="11" key="1">
    <citation type="journal article" date="2017" name="PLoS Biol.">
        <title>The sea cucumber genome provides insights into morphological evolution and visceral regeneration.</title>
        <authorList>
            <person name="Zhang X."/>
            <person name="Sun L."/>
            <person name="Yuan J."/>
            <person name="Sun Y."/>
            <person name="Gao Y."/>
            <person name="Zhang L."/>
            <person name="Li S."/>
            <person name="Dai H."/>
            <person name="Hamel J.F."/>
            <person name="Liu C."/>
            <person name="Yu Y."/>
            <person name="Liu S."/>
            <person name="Lin W."/>
            <person name="Guo K."/>
            <person name="Jin S."/>
            <person name="Xu P."/>
            <person name="Storey K.B."/>
            <person name="Huan P."/>
            <person name="Zhang T."/>
            <person name="Zhou Y."/>
            <person name="Zhang J."/>
            <person name="Lin C."/>
            <person name="Li X."/>
            <person name="Xing L."/>
            <person name="Huo D."/>
            <person name="Sun M."/>
            <person name="Wang L."/>
            <person name="Mercier A."/>
            <person name="Li F."/>
            <person name="Yang H."/>
            <person name="Xiang J."/>
        </authorList>
    </citation>
    <scope>NUCLEOTIDE SEQUENCE [LARGE SCALE GENOMIC DNA]</scope>
    <source>
        <strain evidence="11">Shaxun</strain>
        <tissue evidence="11">Muscle</tissue>
    </source>
</reference>
<dbReference type="Proteomes" id="UP000230750">
    <property type="component" value="Unassembled WGS sequence"/>
</dbReference>
<dbReference type="EMBL" id="MRZV01000254">
    <property type="protein sequence ID" value="PIK54299.1"/>
    <property type="molecule type" value="Genomic_DNA"/>
</dbReference>
<comment type="similarity">
    <text evidence="2">Belongs to the aminoglycoside phosphotransferase family.</text>
</comment>
<comment type="subcellular location">
    <subcellularLocation>
        <location evidence="1">Cytoplasm</location>
    </subcellularLocation>
</comment>
<evidence type="ECO:0000256" key="6">
    <source>
        <dbReference type="ARBA" id="ARBA00036820"/>
    </source>
</evidence>
<proteinExistence type="inferred from homology"/>
<dbReference type="AlphaFoldDB" id="A0A2G8L201"/>
<comment type="function">
    <text evidence="7">Catalyzes the GTP-dependent phosphorylation of 5-hydroxy-L-lysine.</text>
</comment>
<dbReference type="Pfam" id="PF01636">
    <property type="entry name" value="APH"/>
    <property type="match status" value="1"/>
</dbReference>
<accession>A0A2G8L201</accession>
<evidence type="ECO:0000256" key="7">
    <source>
        <dbReference type="ARBA" id="ARBA00037368"/>
    </source>
</evidence>
<dbReference type="GO" id="GO:0047992">
    <property type="term" value="F:hydroxylysine kinase activity"/>
    <property type="evidence" value="ECO:0007669"/>
    <property type="project" value="UniProtKB-EC"/>
</dbReference>
<dbReference type="SUPFAM" id="SSF56112">
    <property type="entry name" value="Protein kinase-like (PK-like)"/>
    <property type="match status" value="1"/>
</dbReference>
<dbReference type="PANTHER" id="PTHR21064">
    <property type="entry name" value="AMINOGLYCOSIDE PHOSPHOTRANSFERASE DOMAIN-CONTAINING PROTEIN-RELATED"/>
    <property type="match status" value="1"/>
</dbReference>
<protein>
    <recommendedName>
        <fullName evidence="9">Hydroxylysine kinase</fullName>
        <ecNumber evidence="8">2.7.1.81</ecNumber>
    </recommendedName>
</protein>
<dbReference type="OrthoDB" id="9973935at2759"/>
<comment type="caution">
    <text evidence="11">The sequence shown here is derived from an EMBL/GenBank/DDBJ whole genome shotgun (WGS) entry which is preliminary data.</text>
</comment>
<evidence type="ECO:0000256" key="9">
    <source>
        <dbReference type="ARBA" id="ARBA00040505"/>
    </source>
</evidence>
<dbReference type="InterPro" id="IPR002575">
    <property type="entry name" value="Aminoglycoside_PTrfase"/>
</dbReference>
<dbReference type="PANTHER" id="PTHR21064:SF1">
    <property type="entry name" value="HYDROXYLYSINE KINASE"/>
    <property type="match status" value="1"/>
</dbReference>
<comment type="catalytic activity">
    <reaction evidence="6">
        <text>(5R)-5-hydroxy-L-lysine + GTP = (5R)-5-phosphooxy-L-lysine + GDP + H(+)</text>
        <dbReference type="Rhea" id="RHEA:19049"/>
        <dbReference type="ChEBI" id="CHEBI:15378"/>
        <dbReference type="ChEBI" id="CHEBI:37565"/>
        <dbReference type="ChEBI" id="CHEBI:57882"/>
        <dbReference type="ChEBI" id="CHEBI:58189"/>
        <dbReference type="ChEBI" id="CHEBI:58357"/>
        <dbReference type="EC" id="2.7.1.81"/>
    </reaction>
</comment>